<reference evidence="2 3" key="1">
    <citation type="submission" date="2023-07" db="EMBL/GenBank/DDBJ databases">
        <title>Sorghum-associated microbial communities from plants grown in Nebraska, USA.</title>
        <authorList>
            <person name="Schachtman D."/>
        </authorList>
    </citation>
    <scope>NUCLEOTIDE SEQUENCE [LARGE SCALE GENOMIC DNA]</scope>
    <source>
        <strain evidence="2 3">3262</strain>
    </source>
</reference>
<feature type="transmembrane region" description="Helical" evidence="1">
    <location>
        <begin position="26"/>
        <end position="51"/>
    </location>
</feature>
<dbReference type="RefSeq" id="WP_310096622.1">
    <property type="nucleotide sequence ID" value="NZ_JAVDUU010000003.1"/>
</dbReference>
<organism evidence="2 3">
    <name type="scientific">Mucilaginibacter pocheonensis</name>
    <dbReference type="NCBI Taxonomy" id="398050"/>
    <lineage>
        <taxon>Bacteria</taxon>
        <taxon>Pseudomonadati</taxon>
        <taxon>Bacteroidota</taxon>
        <taxon>Sphingobacteriia</taxon>
        <taxon>Sphingobacteriales</taxon>
        <taxon>Sphingobacteriaceae</taxon>
        <taxon>Mucilaginibacter</taxon>
    </lineage>
</organism>
<dbReference type="EMBL" id="JAVDUU010000003">
    <property type="protein sequence ID" value="MDR6943024.1"/>
    <property type="molecule type" value="Genomic_DNA"/>
</dbReference>
<keyword evidence="1" id="KW-1133">Transmembrane helix</keyword>
<keyword evidence="1" id="KW-0812">Transmembrane</keyword>
<protein>
    <submittedName>
        <fullName evidence="2">Uncharacterized protein</fullName>
    </submittedName>
</protein>
<dbReference type="Proteomes" id="UP001247620">
    <property type="component" value="Unassembled WGS sequence"/>
</dbReference>
<evidence type="ECO:0000313" key="2">
    <source>
        <dbReference type="EMBL" id="MDR6943024.1"/>
    </source>
</evidence>
<keyword evidence="3" id="KW-1185">Reference proteome</keyword>
<sequence length="103" mass="11623">MLAQPNLNLMQTLTFILLQSTGAPEIITILIVFGIAIVIFLVIRSLMLWYWKVDVVLNNQEAQTSLLQKQNNLIQEQNELLKLFIANRLAKETAGSNDEALPT</sequence>
<evidence type="ECO:0000256" key="1">
    <source>
        <dbReference type="SAM" id="Phobius"/>
    </source>
</evidence>
<comment type="caution">
    <text evidence="2">The sequence shown here is derived from an EMBL/GenBank/DDBJ whole genome shotgun (WGS) entry which is preliminary data.</text>
</comment>
<keyword evidence="1" id="KW-0472">Membrane</keyword>
<accession>A0ABU1TCK8</accession>
<evidence type="ECO:0000313" key="3">
    <source>
        <dbReference type="Proteomes" id="UP001247620"/>
    </source>
</evidence>
<proteinExistence type="predicted"/>
<name>A0ABU1TCK8_9SPHI</name>
<gene>
    <name evidence="2" type="ORF">J2W55_002877</name>
</gene>